<evidence type="ECO:0000313" key="2">
    <source>
        <dbReference type="EMBL" id="OHT11919.1"/>
    </source>
</evidence>
<proteinExistence type="predicted"/>
<dbReference type="GeneID" id="94834855"/>
<comment type="caution">
    <text evidence="2">The sequence shown here is derived from an EMBL/GenBank/DDBJ whole genome shotgun (WGS) entry which is preliminary data.</text>
</comment>
<gene>
    <name evidence="2" type="ORF">TRFO_18380</name>
</gene>
<protein>
    <recommendedName>
        <fullName evidence="4">Glycosyltransferase 2-like domain-containing protein</fullName>
    </recommendedName>
</protein>
<dbReference type="RefSeq" id="XP_068365055.1">
    <property type="nucleotide sequence ID" value="XM_068500151.1"/>
</dbReference>
<reference evidence="2" key="1">
    <citation type="submission" date="2016-10" db="EMBL/GenBank/DDBJ databases">
        <authorList>
            <person name="Benchimol M."/>
            <person name="Almeida L.G."/>
            <person name="Vasconcelos A.T."/>
            <person name="Perreira-Neves A."/>
            <person name="Rosa I.A."/>
            <person name="Tasca T."/>
            <person name="Bogo M.R."/>
            <person name="de Souza W."/>
        </authorList>
    </citation>
    <scope>NUCLEOTIDE SEQUENCE [LARGE SCALE GENOMIC DNA]</scope>
    <source>
        <strain evidence="2">K</strain>
    </source>
</reference>
<keyword evidence="1" id="KW-0812">Transmembrane</keyword>
<evidence type="ECO:0000256" key="1">
    <source>
        <dbReference type="SAM" id="Phobius"/>
    </source>
</evidence>
<sequence length="350" mass="39404">MRKLHLAYIAGFLILVGLLCFFVYFIYSRSSSSTVKVQDGVQYLKIEQNSSIPPFFEKDTPYQIFPSPIPGQMVDFPSVFNDINNSSNYLVDISIVISVSPKWGNFEAIPLINEIFEYFANRPNLSYEVLIVDNHFKSKGIYEFAESHQNIRILTLQRSHYLDTSRLIGACHSRGRLIFMYAPHEGVPFSEFEKFHQKAKSAEKYGQNFIVLGGWKKREDEESIFRTNLSLFCDFLNNILSSFVASLKEDGYSRCRSYLFSRSAAKLIFSNIHVAGSTVDGDAVVIADQAGDVTIKVAKLDVENGKVAQKPTLKKLDALLMFAVSLILRSLGIWKLKKSKGNGEAGGSLL</sequence>
<evidence type="ECO:0000313" key="3">
    <source>
        <dbReference type="Proteomes" id="UP000179807"/>
    </source>
</evidence>
<keyword evidence="1" id="KW-0472">Membrane</keyword>
<organism evidence="2 3">
    <name type="scientific">Tritrichomonas foetus</name>
    <dbReference type="NCBI Taxonomy" id="1144522"/>
    <lineage>
        <taxon>Eukaryota</taxon>
        <taxon>Metamonada</taxon>
        <taxon>Parabasalia</taxon>
        <taxon>Tritrichomonadida</taxon>
        <taxon>Tritrichomonadidae</taxon>
        <taxon>Tritrichomonas</taxon>
    </lineage>
</organism>
<feature type="transmembrane region" description="Helical" evidence="1">
    <location>
        <begin position="6"/>
        <end position="27"/>
    </location>
</feature>
<accession>A0A1J4KKV0</accession>
<dbReference type="EMBL" id="MLAK01000575">
    <property type="protein sequence ID" value="OHT11919.1"/>
    <property type="molecule type" value="Genomic_DNA"/>
</dbReference>
<keyword evidence="1" id="KW-1133">Transmembrane helix</keyword>
<evidence type="ECO:0008006" key="4">
    <source>
        <dbReference type="Google" id="ProtNLM"/>
    </source>
</evidence>
<name>A0A1J4KKV0_9EUKA</name>
<dbReference type="Proteomes" id="UP000179807">
    <property type="component" value="Unassembled WGS sequence"/>
</dbReference>
<dbReference type="AlphaFoldDB" id="A0A1J4KKV0"/>
<dbReference type="VEuPathDB" id="TrichDB:TRFO_18380"/>
<keyword evidence="3" id="KW-1185">Reference proteome</keyword>